<evidence type="ECO:0000313" key="2">
    <source>
        <dbReference type="Proteomes" id="UP000025227"/>
    </source>
</evidence>
<proteinExistence type="predicted"/>
<dbReference type="Proteomes" id="UP000025227">
    <property type="component" value="Unplaced"/>
</dbReference>
<name>A0A7I4XSD3_HAECO</name>
<feature type="region of interest" description="Disordered" evidence="1">
    <location>
        <begin position="115"/>
        <end position="148"/>
    </location>
</feature>
<dbReference type="OrthoDB" id="10317094at2759"/>
<feature type="compositionally biased region" description="Basic residues" evidence="1">
    <location>
        <begin position="130"/>
        <end position="147"/>
    </location>
</feature>
<accession>A0A7I4XSD3</accession>
<keyword evidence="2" id="KW-1185">Reference proteome</keyword>
<organism evidence="2 3">
    <name type="scientific">Haemonchus contortus</name>
    <name type="common">Barber pole worm</name>
    <dbReference type="NCBI Taxonomy" id="6289"/>
    <lineage>
        <taxon>Eukaryota</taxon>
        <taxon>Metazoa</taxon>
        <taxon>Ecdysozoa</taxon>
        <taxon>Nematoda</taxon>
        <taxon>Chromadorea</taxon>
        <taxon>Rhabditida</taxon>
        <taxon>Rhabditina</taxon>
        <taxon>Rhabditomorpha</taxon>
        <taxon>Strongyloidea</taxon>
        <taxon>Trichostrongylidae</taxon>
        <taxon>Haemonchus</taxon>
    </lineage>
</organism>
<protein>
    <submittedName>
        <fullName evidence="3">Ubiquitin-like domain-containing protein</fullName>
    </submittedName>
</protein>
<dbReference type="WBParaSite" id="HCON_00004620-00001">
    <property type="protein sequence ID" value="HCON_00004620-00001"/>
    <property type="gene ID" value="HCON_00004620"/>
</dbReference>
<feature type="compositionally biased region" description="Low complexity" evidence="1">
    <location>
        <begin position="116"/>
        <end position="126"/>
    </location>
</feature>
<dbReference type="InterPro" id="IPR035127">
    <property type="entry name" value="SL4P"/>
</dbReference>
<dbReference type="OMA" id="YYPIDYS"/>
<sequence>MSTCCPAGVCGEHNSAFESEDQPWSVSYTPVNEKPITFRIYRGEPIEFEVNYKDKDELYEAVKQKLIEIGAPEGKIYAIYYPIDYSLIENADDLVYAIQPDQPLKLFTTAAEGDVTSTSSSSSEDGGSTGRRRRRCRRRSSRHHRPKHFPEYYSGFPCMSQFSPNQHYDFRGYCHHCGLPPCHMSQWGHCYC</sequence>
<reference evidence="3" key="1">
    <citation type="submission" date="2020-12" db="UniProtKB">
        <authorList>
            <consortium name="WormBaseParasite"/>
        </authorList>
    </citation>
    <scope>IDENTIFICATION</scope>
    <source>
        <strain evidence="3">MHco3</strain>
    </source>
</reference>
<evidence type="ECO:0000256" key="1">
    <source>
        <dbReference type="SAM" id="MobiDB-lite"/>
    </source>
</evidence>
<dbReference type="Pfam" id="PF17618">
    <property type="entry name" value="SL4P"/>
    <property type="match status" value="1"/>
</dbReference>
<dbReference type="AlphaFoldDB" id="A0A7I4XSD3"/>
<evidence type="ECO:0000313" key="3">
    <source>
        <dbReference type="WBParaSite" id="HCON_00004620-00001"/>
    </source>
</evidence>